<evidence type="ECO:0000259" key="2">
    <source>
        <dbReference type="Pfam" id="PF09429"/>
    </source>
</evidence>
<reference evidence="3 4" key="1">
    <citation type="submission" date="2024-01" db="EMBL/GenBank/DDBJ databases">
        <authorList>
            <person name="Allen C."/>
            <person name="Tagirdzhanova G."/>
        </authorList>
    </citation>
    <scope>NUCLEOTIDE SEQUENCE [LARGE SCALE GENOMIC DNA]</scope>
</reference>
<feature type="region of interest" description="Disordered" evidence="1">
    <location>
        <begin position="1"/>
        <end position="23"/>
    </location>
</feature>
<proteinExistence type="predicted"/>
<evidence type="ECO:0000313" key="3">
    <source>
        <dbReference type="EMBL" id="CAK7226732.1"/>
    </source>
</evidence>
<feature type="compositionally biased region" description="Polar residues" evidence="1">
    <location>
        <begin position="309"/>
        <end position="319"/>
    </location>
</feature>
<sequence length="336" mass="36777">MPKERNFNPVQAQRKADKAKAIKKGKAEVAAARNERLGKKNPDRIRKQIEDLKAITEGGGKLTTHEGQVLEGLEKELKAVTKAREALGERAPTFGRGDYPSHRGGHDANGGFGRKRRRDDGDKDDGHSSADEDVPDDVRRIPMPRDTPPPIPKRYLDEYYAKRRAQRNANANTEPLGEGRSNGGRGEGRRGEEQTGASTSTQGSPSRPTPPAAPARPVEVKTVYEAKPVVRDLQKEAVSAFMPTVVRRKLDKSRGMGGLLEPEEADRLEREGYLKTSLPATDENSGSGSGGRKQDAYDSNRPESDQPHSSRPSEASGQGQPRVYRATVEDVDDEEG</sequence>
<name>A0ABP0C432_9PEZI</name>
<feature type="compositionally biased region" description="Basic and acidic residues" evidence="1">
    <location>
        <begin position="218"/>
        <end position="235"/>
    </location>
</feature>
<comment type="caution">
    <text evidence="3">The sequence shown here is derived from an EMBL/GenBank/DDBJ whole genome shotgun (WGS) entry which is preliminary data.</text>
</comment>
<dbReference type="InterPro" id="IPR019007">
    <property type="entry name" value="Wbp11/ELF5/Saf1_N"/>
</dbReference>
<evidence type="ECO:0000313" key="4">
    <source>
        <dbReference type="Proteomes" id="UP001642406"/>
    </source>
</evidence>
<accession>A0ABP0C432</accession>
<feature type="domain" description="Wbp11/ELF5/Saf1 N-terminal" evidence="2">
    <location>
        <begin position="4"/>
        <end position="82"/>
    </location>
</feature>
<protein>
    <recommendedName>
        <fullName evidence="2">Wbp11/ELF5/Saf1 N-terminal domain-containing protein</fullName>
    </recommendedName>
</protein>
<feature type="compositionally biased region" description="Basic and acidic residues" evidence="1">
    <location>
        <begin position="118"/>
        <end position="140"/>
    </location>
</feature>
<keyword evidence="4" id="KW-1185">Reference proteome</keyword>
<evidence type="ECO:0000256" key="1">
    <source>
        <dbReference type="SAM" id="MobiDB-lite"/>
    </source>
</evidence>
<feature type="region of interest" description="Disordered" evidence="1">
    <location>
        <begin position="81"/>
        <end position="336"/>
    </location>
</feature>
<feature type="compositionally biased region" description="Basic and acidic residues" evidence="1">
    <location>
        <begin position="292"/>
        <end position="308"/>
    </location>
</feature>
<dbReference type="Pfam" id="PF09429">
    <property type="entry name" value="Wbp11"/>
    <property type="match status" value="1"/>
</dbReference>
<gene>
    <name evidence="3" type="ORF">SBRCBS47491_006329</name>
</gene>
<organism evidence="3 4">
    <name type="scientific">Sporothrix bragantina</name>
    <dbReference type="NCBI Taxonomy" id="671064"/>
    <lineage>
        <taxon>Eukaryota</taxon>
        <taxon>Fungi</taxon>
        <taxon>Dikarya</taxon>
        <taxon>Ascomycota</taxon>
        <taxon>Pezizomycotina</taxon>
        <taxon>Sordariomycetes</taxon>
        <taxon>Sordariomycetidae</taxon>
        <taxon>Ophiostomatales</taxon>
        <taxon>Ophiostomataceae</taxon>
        <taxon>Sporothrix</taxon>
    </lineage>
</organism>
<dbReference type="Proteomes" id="UP001642406">
    <property type="component" value="Unassembled WGS sequence"/>
</dbReference>
<dbReference type="EMBL" id="CAWUHC010000061">
    <property type="protein sequence ID" value="CAK7226732.1"/>
    <property type="molecule type" value="Genomic_DNA"/>
</dbReference>